<dbReference type="SFLD" id="SFLDS00003">
    <property type="entry name" value="Haloacid_Dehalogenase"/>
    <property type="match status" value="1"/>
</dbReference>
<dbReference type="Gene3D" id="1.20.120.1600">
    <property type="match status" value="1"/>
</dbReference>
<dbReference type="STRING" id="1208365.B273_0957"/>
<proteinExistence type="predicted"/>
<evidence type="ECO:0000256" key="2">
    <source>
        <dbReference type="ARBA" id="ARBA00022801"/>
    </source>
</evidence>
<name>K6GI02_9GAMM</name>
<dbReference type="Pfam" id="PF00702">
    <property type="entry name" value="Hydrolase"/>
    <property type="match status" value="1"/>
</dbReference>
<protein>
    <submittedName>
        <fullName evidence="4">HAD hydrolase, family IA, variant 1</fullName>
    </submittedName>
</protein>
<comment type="cofactor">
    <cofactor evidence="1">
        <name>Mg(2+)</name>
        <dbReference type="ChEBI" id="CHEBI:18420"/>
    </cofactor>
</comment>
<dbReference type="InterPro" id="IPR051400">
    <property type="entry name" value="HAD-like_hydrolase"/>
</dbReference>
<dbReference type="PATRIC" id="fig|1208365.4.peg.534"/>
<dbReference type="GO" id="GO:0016787">
    <property type="term" value="F:hydrolase activity"/>
    <property type="evidence" value="ECO:0007669"/>
    <property type="project" value="UniProtKB-KW"/>
</dbReference>
<reference evidence="4 5" key="1">
    <citation type="submission" date="2012-09" db="EMBL/GenBank/DDBJ databases">
        <authorList>
            <person name="Dupont C.L."/>
            <person name="Rusch D.B."/>
            <person name="Lombardo M.-J."/>
            <person name="Novotny M."/>
            <person name="Yee-Greenbaum J."/>
            <person name="Laskin R."/>
        </authorList>
    </citation>
    <scope>NUCLEOTIDE SEQUENCE [LARGE SCALE GENOMIC DNA]</scope>
    <source>
        <strain evidence="4">SAR86E</strain>
    </source>
</reference>
<dbReference type="AlphaFoldDB" id="K6GI02"/>
<sequence>MSKIQLITFDLDDTFWDIKSTIINAEINSRKWSESRIGEKIDWGTFEDFMQIRSDLVKKDPTLQYDLGKLRRRVIAHHTKKYFQNTKDFNAFINDAYEYFLKERHKVTFYKDVIKVLEKLSLTFQLGVLTNGNADVNKLGIGHLFNFSISSMDVKSNKPDKGHFLRAREVSNIDFKHTLHVGDHPLNDILGARVLGINTLWFNLEKHDWDIDQSPPQQFSKWSEFISLVEENYGS</sequence>
<evidence type="ECO:0000256" key="3">
    <source>
        <dbReference type="ARBA" id="ARBA00022842"/>
    </source>
</evidence>
<dbReference type="PANTHER" id="PTHR46470">
    <property type="entry name" value="N-ACYLNEURAMINATE-9-PHOSPHATASE"/>
    <property type="match status" value="1"/>
</dbReference>
<keyword evidence="2 4" id="KW-0378">Hydrolase</keyword>
<dbReference type="InterPro" id="IPR006439">
    <property type="entry name" value="HAD-SF_hydro_IA"/>
</dbReference>
<evidence type="ECO:0000313" key="5">
    <source>
        <dbReference type="Proteomes" id="UP000010310"/>
    </source>
</evidence>
<evidence type="ECO:0000256" key="1">
    <source>
        <dbReference type="ARBA" id="ARBA00001946"/>
    </source>
</evidence>
<dbReference type="SFLD" id="SFLDG01129">
    <property type="entry name" value="C1.5:_HAD__Beta-PGM__Phosphata"/>
    <property type="match status" value="1"/>
</dbReference>
<comment type="caution">
    <text evidence="4">The sequence shown here is derived from an EMBL/GenBank/DDBJ whole genome shotgun (WGS) entry which is preliminary data.</text>
</comment>
<dbReference type="PRINTS" id="PR00413">
    <property type="entry name" value="HADHALOGNASE"/>
</dbReference>
<evidence type="ECO:0000313" key="4">
    <source>
        <dbReference type="EMBL" id="EKO36656.1"/>
    </source>
</evidence>
<dbReference type="PANTHER" id="PTHR46470:SF4">
    <property type="entry name" value="5-AMINO-6-(5-PHOSPHO-D-RIBITYLAMINO)URACIL PHOSPHATASE YIGB"/>
    <property type="match status" value="1"/>
</dbReference>
<accession>K6GI02</accession>
<keyword evidence="5" id="KW-1185">Reference proteome</keyword>
<dbReference type="GO" id="GO:0009231">
    <property type="term" value="P:riboflavin biosynthetic process"/>
    <property type="evidence" value="ECO:0007669"/>
    <property type="project" value="TreeGrafter"/>
</dbReference>
<dbReference type="NCBIfam" id="TIGR01549">
    <property type="entry name" value="HAD-SF-IA-v1"/>
    <property type="match status" value="1"/>
</dbReference>
<dbReference type="EMBL" id="AMWX01000002">
    <property type="protein sequence ID" value="EKO36656.1"/>
    <property type="molecule type" value="Genomic_DNA"/>
</dbReference>
<dbReference type="SUPFAM" id="SSF56784">
    <property type="entry name" value="HAD-like"/>
    <property type="match status" value="1"/>
</dbReference>
<gene>
    <name evidence="4" type="ORF">B273_0957</name>
</gene>
<dbReference type="Proteomes" id="UP000010310">
    <property type="component" value="Unassembled WGS sequence"/>
</dbReference>
<dbReference type="InterPro" id="IPR036412">
    <property type="entry name" value="HAD-like_sf"/>
</dbReference>
<dbReference type="Gene3D" id="3.40.50.1000">
    <property type="entry name" value="HAD superfamily/HAD-like"/>
    <property type="match status" value="1"/>
</dbReference>
<dbReference type="InterPro" id="IPR023214">
    <property type="entry name" value="HAD_sf"/>
</dbReference>
<keyword evidence="3" id="KW-0460">Magnesium</keyword>
<organism evidence="4 5">
    <name type="scientific">SAR86 cluster bacterium SAR86E</name>
    <dbReference type="NCBI Taxonomy" id="1208365"/>
    <lineage>
        <taxon>Bacteria</taxon>
        <taxon>Pseudomonadati</taxon>
        <taxon>Pseudomonadota</taxon>
        <taxon>Gammaproteobacteria</taxon>
        <taxon>SAR86 cluster</taxon>
    </lineage>
</organism>